<dbReference type="GeneID" id="92032835"/>
<organism evidence="2 3">
    <name type="scientific">Phyllosticta citribraziliensis</name>
    <dbReference type="NCBI Taxonomy" id="989973"/>
    <lineage>
        <taxon>Eukaryota</taxon>
        <taxon>Fungi</taxon>
        <taxon>Dikarya</taxon>
        <taxon>Ascomycota</taxon>
        <taxon>Pezizomycotina</taxon>
        <taxon>Dothideomycetes</taxon>
        <taxon>Dothideomycetes incertae sedis</taxon>
        <taxon>Botryosphaeriales</taxon>
        <taxon>Phyllostictaceae</taxon>
        <taxon>Phyllosticta</taxon>
    </lineage>
</organism>
<gene>
    <name evidence="2" type="ORF">J3D65DRAFT_621161</name>
</gene>
<accession>A0ABR1LWK6</accession>
<reference evidence="2 3" key="1">
    <citation type="submission" date="2024-04" db="EMBL/GenBank/DDBJ databases">
        <title>Phyllosticta paracitricarpa is synonymous to the EU quarantine fungus P. citricarpa based on phylogenomic analyses.</title>
        <authorList>
            <consortium name="Lawrence Berkeley National Laboratory"/>
            <person name="Van ingen-buijs V.A."/>
            <person name="Van westerhoven A.C."/>
            <person name="Haridas S."/>
            <person name="Skiadas P."/>
            <person name="Martin F."/>
            <person name="Groenewald J.Z."/>
            <person name="Crous P.W."/>
            <person name="Seidl M.F."/>
        </authorList>
    </citation>
    <scope>NUCLEOTIDE SEQUENCE [LARGE SCALE GENOMIC DNA]</scope>
    <source>
        <strain evidence="2 3">CPC 17464</strain>
    </source>
</reference>
<comment type="caution">
    <text evidence="2">The sequence shown here is derived from an EMBL/GenBank/DDBJ whole genome shotgun (WGS) entry which is preliminary data.</text>
</comment>
<keyword evidence="1" id="KW-0472">Membrane</keyword>
<dbReference type="Proteomes" id="UP001360953">
    <property type="component" value="Unassembled WGS sequence"/>
</dbReference>
<feature type="transmembrane region" description="Helical" evidence="1">
    <location>
        <begin position="52"/>
        <end position="79"/>
    </location>
</feature>
<evidence type="ECO:0000313" key="2">
    <source>
        <dbReference type="EMBL" id="KAK7538157.1"/>
    </source>
</evidence>
<proteinExistence type="predicted"/>
<evidence type="ECO:0000313" key="3">
    <source>
        <dbReference type="Proteomes" id="UP001360953"/>
    </source>
</evidence>
<protein>
    <submittedName>
        <fullName evidence="2">Uncharacterized protein</fullName>
    </submittedName>
</protein>
<evidence type="ECO:0000256" key="1">
    <source>
        <dbReference type="SAM" id="Phobius"/>
    </source>
</evidence>
<keyword evidence="1" id="KW-0812">Transmembrane</keyword>
<feature type="transmembrane region" description="Helical" evidence="1">
    <location>
        <begin position="20"/>
        <end position="40"/>
    </location>
</feature>
<dbReference type="RefSeq" id="XP_066655844.1">
    <property type="nucleotide sequence ID" value="XM_066799929.1"/>
</dbReference>
<dbReference type="EMBL" id="JBBPEH010000005">
    <property type="protein sequence ID" value="KAK7538157.1"/>
    <property type="molecule type" value="Genomic_DNA"/>
</dbReference>
<name>A0ABR1LWK6_9PEZI</name>
<keyword evidence="3" id="KW-1185">Reference proteome</keyword>
<sequence>MGFFYNGADFFFFFPSSTSWFLTHSLFFSRLLGFALQAPLCTQQGGFSTGAVISFGAWSGNIGGLDAMVTLLFFAFSLFKYQLPSTTRWSA</sequence>
<keyword evidence="1" id="KW-1133">Transmembrane helix</keyword>